<evidence type="ECO:0000256" key="1">
    <source>
        <dbReference type="SAM" id="MobiDB-lite"/>
    </source>
</evidence>
<protein>
    <submittedName>
        <fullName evidence="2">Replication initiator</fullName>
    </submittedName>
</protein>
<dbReference type="Pfam" id="PF20199">
    <property type="entry name" value="RepSA"/>
    <property type="match status" value="1"/>
</dbReference>
<gene>
    <name evidence="2" type="ORF">ACFOVU_01490</name>
</gene>
<organism evidence="2 3">
    <name type="scientific">Nocardiopsis sediminis</name>
    <dbReference type="NCBI Taxonomy" id="1778267"/>
    <lineage>
        <taxon>Bacteria</taxon>
        <taxon>Bacillati</taxon>
        <taxon>Actinomycetota</taxon>
        <taxon>Actinomycetes</taxon>
        <taxon>Streptosporangiales</taxon>
        <taxon>Nocardiopsidaceae</taxon>
        <taxon>Nocardiopsis</taxon>
    </lineage>
</organism>
<dbReference type="RefSeq" id="WP_378529441.1">
    <property type="nucleotide sequence ID" value="NZ_JBHSBH010000003.1"/>
</dbReference>
<keyword evidence="3" id="KW-1185">Reference proteome</keyword>
<evidence type="ECO:0000313" key="2">
    <source>
        <dbReference type="EMBL" id="MFC3994572.1"/>
    </source>
</evidence>
<feature type="region of interest" description="Disordered" evidence="1">
    <location>
        <begin position="506"/>
        <end position="529"/>
    </location>
</feature>
<proteinExistence type="predicted"/>
<sequence>MSPGERALLDRVTAEDYGAWRRQVERTGHCSSPVRVSGGAAAVDAATGEVRASYDTRDQPDHTLLIACGDRRASVCPSCAETYRRDMWNVVAAGVRGRPGADTETAGPRGVAVAESGVPASVAEHPRLFVTLTAPSFGPVHRAPAGGGVCRPRSGPHRKCVHGRPVGCGLVHDPGHHIVGSPLCADCYDYVGSVLWNAAAGALWHRTRIAVNRALARLASAVTGERVSESGLGDLLRVSYIKVMEMQRRGLAHFHVIVRLDGVDPCDRSRIVAPPAWATAAMLAEAVASAVDRASVAMPSPDGVMRVAQWGSQRDISDVSAGGPAGDSKRLAAYLAKYSTKTASDAAGESGALARRITVLHSQYLRRKIGPHLTRMVETCWKLGGRKDLEHLRRWAHTLGFRGHFATKSRRYSVTMGALRAVRRQWRARQRAEEGTPDPWATDDSARADDGGDGPVVVREFTYTGKGYLKSCDLGLVERMAEAHAIALAEYRDLLRREAEMREWCDLPVPQGGSSGKEPREARPSGVRP</sequence>
<dbReference type="InterPro" id="IPR046828">
    <property type="entry name" value="RepSA"/>
</dbReference>
<dbReference type="Proteomes" id="UP001595847">
    <property type="component" value="Unassembled WGS sequence"/>
</dbReference>
<accession>A0ABV8FHY5</accession>
<evidence type="ECO:0000313" key="3">
    <source>
        <dbReference type="Proteomes" id="UP001595847"/>
    </source>
</evidence>
<dbReference type="EMBL" id="JBHSBH010000003">
    <property type="protein sequence ID" value="MFC3994572.1"/>
    <property type="molecule type" value="Genomic_DNA"/>
</dbReference>
<name>A0ABV8FHY5_9ACTN</name>
<comment type="caution">
    <text evidence="2">The sequence shown here is derived from an EMBL/GenBank/DDBJ whole genome shotgun (WGS) entry which is preliminary data.</text>
</comment>
<reference evidence="3" key="1">
    <citation type="journal article" date="2019" name="Int. J. Syst. Evol. Microbiol.">
        <title>The Global Catalogue of Microorganisms (GCM) 10K type strain sequencing project: providing services to taxonomists for standard genome sequencing and annotation.</title>
        <authorList>
            <consortium name="The Broad Institute Genomics Platform"/>
            <consortium name="The Broad Institute Genome Sequencing Center for Infectious Disease"/>
            <person name="Wu L."/>
            <person name="Ma J."/>
        </authorList>
    </citation>
    <scope>NUCLEOTIDE SEQUENCE [LARGE SCALE GENOMIC DNA]</scope>
    <source>
        <strain evidence="3">TBRC 1826</strain>
    </source>
</reference>
<feature type="region of interest" description="Disordered" evidence="1">
    <location>
        <begin position="429"/>
        <end position="453"/>
    </location>
</feature>